<keyword evidence="5" id="KW-0539">Nucleus</keyword>
<feature type="compositionally biased region" description="Basic and acidic residues" evidence="6">
    <location>
        <begin position="1009"/>
        <end position="1036"/>
    </location>
</feature>
<evidence type="ECO:0000256" key="2">
    <source>
        <dbReference type="ARBA" id="ARBA00004514"/>
    </source>
</evidence>
<dbReference type="Pfam" id="PF12057">
    <property type="entry name" value="BAG6"/>
    <property type="match status" value="1"/>
</dbReference>
<evidence type="ECO:0000256" key="6">
    <source>
        <dbReference type="SAM" id="MobiDB-lite"/>
    </source>
</evidence>
<comment type="subcellular location">
    <subcellularLocation>
        <location evidence="2">Cytoplasm</location>
        <location evidence="2">Cytosol</location>
    </subcellularLocation>
    <subcellularLocation>
        <location evidence="1">Nucleus</location>
    </subcellularLocation>
</comment>
<comment type="caution">
    <text evidence="8">The sequence shown here is derived from an EMBL/GenBank/DDBJ whole genome shotgun (WGS) entry which is preliminary data.</text>
</comment>
<gene>
    <name evidence="8" type="ORF">SK128_012406</name>
</gene>
<dbReference type="GO" id="GO:0031593">
    <property type="term" value="F:polyubiquitin modification-dependent protein binding"/>
    <property type="evidence" value="ECO:0007669"/>
    <property type="project" value="TreeGrafter"/>
</dbReference>
<feature type="compositionally biased region" description="Low complexity" evidence="6">
    <location>
        <begin position="196"/>
        <end position="226"/>
    </location>
</feature>
<dbReference type="AlphaFoldDB" id="A0AAN9A8R5"/>
<feature type="region of interest" description="Disordered" evidence="6">
    <location>
        <begin position="1"/>
        <end position="75"/>
    </location>
</feature>
<reference evidence="8 9" key="1">
    <citation type="submission" date="2023-11" db="EMBL/GenBank/DDBJ databases">
        <title>Halocaridina rubra genome assembly.</title>
        <authorList>
            <person name="Smith C."/>
        </authorList>
    </citation>
    <scope>NUCLEOTIDE SEQUENCE [LARGE SCALE GENOMIC DNA]</scope>
    <source>
        <strain evidence="8">EP-1</strain>
        <tissue evidence="8">Whole</tissue>
    </source>
</reference>
<feature type="compositionally biased region" description="Low complexity" evidence="6">
    <location>
        <begin position="241"/>
        <end position="263"/>
    </location>
</feature>
<dbReference type="Proteomes" id="UP001381693">
    <property type="component" value="Unassembled WGS sequence"/>
</dbReference>
<feature type="region of interest" description="Disordered" evidence="6">
    <location>
        <begin position="309"/>
        <end position="328"/>
    </location>
</feature>
<feature type="region of interest" description="Disordered" evidence="6">
    <location>
        <begin position="1004"/>
        <end position="1036"/>
    </location>
</feature>
<feature type="compositionally biased region" description="Low complexity" evidence="6">
    <location>
        <begin position="401"/>
        <end position="410"/>
    </location>
</feature>
<feature type="compositionally biased region" description="Low complexity" evidence="6">
    <location>
        <begin position="525"/>
        <end position="543"/>
    </location>
</feature>
<protein>
    <recommendedName>
        <fullName evidence="7">Large proline-rich protein BAG6 domain-containing protein</fullName>
    </recommendedName>
</protein>
<evidence type="ECO:0000259" key="7">
    <source>
        <dbReference type="Pfam" id="PF12057"/>
    </source>
</evidence>
<feature type="region of interest" description="Disordered" evidence="6">
    <location>
        <begin position="801"/>
        <end position="843"/>
    </location>
</feature>
<feature type="compositionally biased region" description="Polar residues" evidence="6">
    <location>
        <begin position="391"/>
        <end position="400"/>
    </location>
</feature>
<feature type="region of interest" description="Disordered" evidence="6">
    <location>
        <begin position="184"/>
        <end position="267"/>
    </location>
</feature>
<feature type="compositionally biased region" description="Low complexity" evidence="6">
    <location>
        <begin position="871"/>
        <end position="884"/>
    </location>
</feature>
<feature type="compositionally biased region" description="Low complexity" evidence="6">
    <location>
        <begin position="347"/>
        <end position="382"/>
    </location>
</feature>
<dbReference type="EMBL" id="JAXCGZ010011795">
    <property type="protein sequence ID" value="KAK7074122.1"/>
    <property type="molecule type" value="Genomic_DNA"/>
</dbReference>
<evidence type="ECO:0000313" key="9">
    <source>
        <dbReference type="Proteomes" id="UP001381693"/>
    </source>
</evidence>
<keyword evidence="9" id="KW-1185">Reference proteome</keyword>
<feature type="region of interest" description="Disordered" evidence="6">
    <location>
        <begin position="871"/>
        <end position="892"/>
    </location>
</feature>
<name>A0AAN9A8R5_HALRR</name>
<evidence type="ECO:0000256" key="1">
    <source>
        <dbReference type="ARBA" id="ARBA00004123"/>
    </source>
</evidence>
<keyword evidence="4" id="KW-0963">Cytoplasm</keyword>
<feature type="compositionally biased region" description="Pro residues" evidence="6">
    <location>
        <begin position="1"/>
        <end position="10"/>
    </location>
</feature>
<evidence type="ECO:0000313" key="8">
    <source>
        <dbReference type="EMBL" id="KAK7074122.1"/>
    </source>
</evidence>
<feature type="compositionally biased region" description="Low complexity" evidence="6">
    <location>
        <begin position="476"/>
        <end position="493"/>
    </location>
</feature>
<keyword evidence="3" id="KW-0813">Transport</keyword>
<evidence type="ECO:0000256" key="4">
    <source>
        <dbReference type="ARBA" id="ARBA00022490"/>
    </source>
</evidence>
<feature type="region of interest" description="Disordered" evidence="6">
    <location>
        <begin position="340"/>
        <end position="425"/>
    </location>
</feature>
<feature type="compositionally biased region" description="Basic and acidic residues" evidence="6">
    <location>
        <begin position="805"/>
        <end position="815"/>
    </location>
</feature>
<dbReference type="PANTHER" id="PTHR15204">
    <property type="entry name" value="LARGE PROLINE-RICH PROTEIN BAG6"/>
    <property type="match status" value="1"/>
</dbReference>
<feature type="region of interest" description="Disordered" evidence="6">
    <location>
        <begin position="449"/>
        <end position="499"/>
    </location>
</feature>
<dbReference type="GO" id="GO:0005634">
    <property type="term" value="C:nucleus"/>
    <property type="evidence" value="ECO:0007669"/>
    <property type="project" value="UniProtKB-SubCell"/>
</dbReference>
<organism evidence="8 9">
    <name type="scientific">Halocaridina rubra</name>
    <name type="common">Hawaiian red shrimp</name>
    <dbReference type="NCBI Taxonomy" id="373956"/>
    <lineage>
        <taxon>Eukaryota</taxon>
        <taxon>Metazoa</taxon>
        <taxon>Ecdysozoa</taxon>
        <taxon>Arthropoda</taxon>
        <taxon>Crustacea</taxon>
        <taxon>Multicrustacea</taxon>
        <taxon>Malacostraca</taxon>
        <taxon>Eumalacostraca</taxon>
        <taxon>Eucarida</taxon>
        <taxon>Decapoda</taxon>
        <taxon>Pleocyemata</taxon>
        <taxon>Caridea</taxon>
        <taxon>Atyoidea</taxon>
        <taxon>Atyidae</taxon>
        <taxon>Halocaridina</taxon>
    </lineage>
</organism>
<dbReference type="GO" id="GO:0051787">
    <property type="term" value="F:misfolded protein binding"/>
    <property type="evidence" value="ECO:0007669"/>
    <property type="project" value="TreeGrafter"/>
</dbReference>
<dbReference type="GO" id="GO:0036503">
    <property type="term" value="P:ERAD pathway"/>
    <property type="evidence" value="ECO:0007669"/>
    <property type="project" value="TreeGrafter"/>
</dbReference>
<feature type="compositionally biased region" description="Low complexity" evidence="6">
    <location>
        <begin position="13"/>
        <end position="51"/>
    </location>
</feature>
<dbReference type="InterPro" id="IPR021925">
    <property type="entry name" value="BAG6"/>
</dbReference>
<evidence type="ECO:0000256" key="5">
    <source>
        <dbReference type="ARBA" id="ARBA00023242"/>
    </source>
</evidence>
<feature type="compositionally biased region" description="Polar residues" evidence="6">
    <location>
        <begin position="544"/>
        <end position="553"/>
    </location>
</feature>
<feature type="domain" description="Large proline-rich protein BAG6" evidence="7">
    <location>
        <begin position="84"/>
        <end position="182"/>
    </location>
</feature>
<evidence type="ECO:0000256" key="3">
    <source>
        <dbReference type="ARBA" id="ARBA00022448"/>
    </source>
</evidence>
<proteinExistence type="predicted"/>
<feature type="region of interest" description="Disordered" evidence="6">
    <location>
        <begin position="518"/>
        <end position="553"/>
    </location>
</feature>
<dbReference type="PANTHER" id="PTHR15204:SF0">
    <property type="entry name" value="LARGE PROLINE-RICH PROTEIN BAG6"/>
    <property type="match status" value="1"/>
</dbReference>
<accession>A0AAN9A8R5</accession>
<feature type="compositionally biased region" description="Polar residues" evidence="6">
    <location>
        <begin position="453"/>
        <end position="475"/>
    </location>
</feature>
<dbReference type="GO" id="GO:0071818">
    <property type="term" value="C:BAT3 complex"/>
    <property type="evidence" value="ECO:0007669"/>
    <property type="project" value="TreeGrafter"/>
</dbReference>
<sequence length="1036" mass="111231">MTPDTRPPGAPGSGQSSSNAGSSSGPNPSSRQSSNANANNNENGSTNSGRNGSDRQESQTPNAESNGEAGGSNMRLEHPRCSVMVEVLDQYNLIQRRLQPYMTRYYQAMATDPAYTENDWTALQQEQLLLWLVSEVLHYISHAMHAVSDIMIDLRRPPPRQLRARPIIIQQPALVQAQINVTTSSDSARSAMNGRPNTSTSTINSTPSTTTSTTSMSTSAPSSINIIAVSPNEGERNATPSSTTSTTSSSSSSSTSSSSGSSGIPFMAGSQQARNLASVLNLGSNLQGFPMDGGDMVLMEVGPHGITIDSVSADGSGGGGGGPPPELIRNLVTSITNQLGVHLGTNPSSSSGSTEPTPTPATSSSANASSSATSSVSSSSSPGVQRGRLGRNSQAAGNSGTNTTNVTQTRVTHRPHVHVTPLNVPGMGMNQFDPFLPCQSHHVLRPIRRRHQAQVQTRDASNSTQHRRSASATRMQDSAPSGSAQQQSQARPQVGVSPTAGTANPLALFANLMAEAFSGRTGSGQPSQNQQHLQQQQQQQQQQTSASDSGEPQMSDQMFAQLVQGVVAQVSGSINSENSSGSNQHTSASLHEFLQPFDGGMFSDADEDSLFYQLFNTVALTLSIGDLVQLFFGRATTVNQLRRPLQEFVLERALRGSQPTEENLDRVIDQVIRDLHPFLVLTAGDAQVHEGIDYVNTVHNLVRHRLHDVFNLVLNHTDAETFGPSLVSLVQRALGEFIALSLHCFTDGVQGLERVIQERVRSIMAGVSPAIQAWSVNTSIMQLRSMMSRMTITNDHIRRYVVSPDEGRRMEEARSRRQQSGELSSPQSTTTPSAPPAEMPVSDNIISVTPANGPVEEPMEVEEVGCVEEVTTSGGESEVGAVGSSEEEEPKDVNSIIAEEPPVTINMGSQPWHSAVPQDWIPIITRDVERQRRGVPETALSDAYLCGMPLKRRKIASQHKPHGSVQQVVQDTLRQSMRGAGVNCLVMDSVAGEAANQLGESFASHVRSSLRDRLDKNKDFKPEKFPKSEQNIRKEK</sequence>